<dbReference type="EMBL" id="BARV01021157">
    <property type="protein sequence ID" value="GAI20481.1"/>
    <property type="molecule type" value="Genomic_DNA"/>
</dbReference>
<organism evidence="2">
    <name type="scientific">marine sediment metagenome</name>
    <dbReference type="NCBI Taxonomy" id="412755"/>
    <lineage>
        <taxon>unclassified sequences</taxon>
        <taxon>metagenomes</taxon>
        <taxon>ecological metagenomes</taxon>
    </lineage>
</organism>
<dbReference type="InterPro" id="IPR020046">
    <property type="entry name" value="5-3_exonucl_a-hlix_arch_N"/>
</dbReference>
<dbReference type="GO" id="GO:0003677">
    <property type="term" value="F:DNA binding"/>
    <property type="evidence" value="ECO:0007669"/>
    <property type="project" value="InterPro"/>
</dbReference>
<dbReference type="Gene3D" id="3.40.50.1010">
    <property type="entry name" value="5'-nuclease"/>
    <property type="match status" value="1"/>
</dbReference>
<sequence length="91" mass="10301">MARKLYIIDGHAHIYAAFYARMHELTSPSGEPTQAVLIFTTAILGLIKNHKPDMLVVAMDSKAPTFRTKIYPEYKAHRPPMPPELPAQIDR</sequence>
<feature type="non-terminal residue" evidence="2">
    <location>
        <position position="91"/>
    </location>
</feature>
<feature type="domain" description="5'-3' exonuclease alpha-helical arch N-terminal" evidence="1">
    <location>
        <begin position="4"/>
        <end position="90"/>
    </location>
</feature>
<gene>
    <name evidence="2" type="ORF">S06H3_35114</name>
</gene>
<dbReference type="GO" id="GO:0033567">
    <property type="term" value="P:DNA replication, Okazaki fragment processing"/>
    <property type="evidence" value="ECO:0007669"/>
    <property type="project" value="InterPro"/>
</dbReference>
<protein>
    <recommendedName>
        <fullName evidence="1">5'-3' exonuclease alpha-helical arch N-terminal domain-containing protein</fullName>
    </recommendedName>
</protein>
<proteinExistence type="predicted"/>
<comment type="caution">
    <text evidence="2">The sequence shown here is derived from an EMBL/GenBank/DDBJ whole genome shotgun (WGS) entry which is preliminary data.</text>
</comment>
<reference evidence="2" key="1">
    <citation type="journal article" date="2014" name="Front. Microbiol.">
        <title>High frequency of phylogenetically diverse reductive dehalogenase-homologous genes in deep subseafloor sedimentary metagenomes.</title>
        <authorList>
            <person name="Kawai M."/>
            <person name="Futagami T."/>
            <person name="Toyoda A."/>
            <person name="Takaki Y."/>
            <person name="Nishi S."/>
            <person name="Hori S."/>
            <person name="Arai W."/>
            <person name="Tsubouchi T."/>
            <person name="Morono Y."/>
            <person name="Uchiyama I."/>
            <person name="Ito T."/>
            <person name="Fujiyama A."/>
            <person name="Inagaki F."/>
            <person name="Takami H."/>
        </authorList>
    </citation>
    <scope>NUCLEOTIDE SEQUENCE</scope>
    <source>
        <strain evidence="2">Expedition CK06-06</strain>
    </source>
</reference>
<evidence type="ECO:0000259" key="1">
    <source>
        <dbReference type="Pfam" id="PF02739"/>
    </source>
</evidence>
<dbReference type="InterPro" id="IPR029060">
    <property type="entry name" value="PIN-like_dom_sf"/>
</dbReference>
<accession>X1MR52</accession>
<evidence type="ECO:0000313" key="2">
    <source>
        <dbReference type="EMBL" id="GAI20481.1"/>
    </source>
</evidence>
<dbReference type="PANTHER" id="PTHR42646">
    <property type="entry name" value="FLAP ENDONUCLEASE XNI"/>
    <property type="match status" value="1"/>
</dbReference>
<dbReference type="InterPro" id="IPR038969">
    <property type="entry name" value="FEN"/>
</dbReference>
<dbReference type="SUPFAM" id="SSF88723">
    <property type="entry name" value="PIN domain-like"/>
    <property type="match status" value="1"/>
</dbReference>
<dbReference type="Pfam" id="PF02739">
    <property type="entry name" value="5_3_exonuc_N"/>
    <property type="match status" value="1"/>
</dbReference>
<dbReference type="AlphaFoldDB" id="X1MR52"/>
<name>X1MR52_9ZZZZ</name>
<dbReference type="GO" id="GO:0017108">
    <property type="term" value="F:5'-flap endonuclease activity"/>
    <property type="evidence" value="ECO:0007669"/>
    <property type="project" value="InterPro"/>
</dbReference>
<dbReference type="PANTHER" id="PTHR42646:SF2">
    <property type="entry name" value="5'-3' EXONUCLEASE FAMILY PROTEIN"/>
    <property type="match status" value="1"/>
</dbReference>
<dbReference type="CDD" id="cd09859">
    <property type="entry name" value="PIN_53EXO"/>
    <property type="match status" value="1"/>
</dbReference>